<evidence type="ECO:0000313" key="3">
    <source>
        <dbReference type="Proteomes" id="UP000824089"/>
    </source>
</evidence>
<reference evidence="2" key="2">
    <citation type="journal article" date="2021" name="PeerJ">
        <title>Extensive microbial diversity within the chicken gut microbiome revealed by metagenomics and culture.</title>
        <authorList>
            <person name="Gilroy R."/>
            <person name="Ravi A."/>
            <person name="Getino M."/>
            <person name="Pursley I."/>
            <person name="Horton D.L."/>
            <person name="Alikhan N.F."/>
            <person name="Baker D."/>
            <person name="Gharbi K."/>
            <person name="Hall N."/>
            <person name="Watson M."/>
            <person name="Adriaenssens E.M."/>
            <person name="Foster-Nyarko E."/>
            <person name="Jarju S."/>
            <person name="Secka A."/>
            <person name="Antonio M."/>
            <person name="Oren A."/>
            <person name="Chaudhuri R.R."/>
            <person name="La Ragione R."/>
            <person name="Hildebrand F."/>
            <person name="Pallen M.J."/>
        </authorList>
    </citation>
    <scope>NUCLEOTIDE SEQUENCE</scope>
    <source>
        <strain evidence="2">CHK195-4489</strain>
    </source>
</reference>
<dbReference type="Gene3D" id="3.20.20.190">
    <property type="entry name" value="Phosphatidylinositol (PI) phosphodiesterase"/>
    <property type="match status" value="1"/>
</dbReference>
<dbReference type="InterPro" id="IPR030395">
    <property type="entry name" value="GP_PDE_dom"/>
</dbReference>
<feature type="domain" description="GP-PDE" evidence="1">
    <location>
        <begin position="3"/>
        <end position="242"/>
    </location>
</feature>
<comment type="caution">
    <text evidence="2">The sequence shown here is derived from an EMBL/GenBank/DDBJ whole genome shotgun (WGS) entry which is preliminary data.</text>
</comment>
<dbReference type="GO" id="GO:0008081">
    <property type="term" value="F:phosphoric diester hydrolase activity"/>
    <property type="evidence" value="ECO:0007669"/>
    <property type="project" value="InterPro"/>
</dbReference>
<dbReference type="PANTHER" id="PTHR46211:SF14">
    <property type="entry name" value="GLYCEROPHOSPHODIESTER PHOSPHODIESTERASE"/>
    <property type="match status" value="1"/>
</dbReference>
<gene>
    <name evidence="2" type="ORF">IAD50_03205</name>
</gene>
<name>A0A9D1LAI8_9CLOT</name>
<dbReference type="PROSITE" id="PS51704">
    <property type="entry name" value="GP_PDE"/>
    <property type="match status" value="1"/>
</dbReference>
<proteinExistence type="predicted"/>
<reference evidence="2" key="1">
    <citation type="submission" date="2020-10" db="EMBL/GenBank/DDBJ databases">
        <authorList>
            <person name="Gilroy R."/>
        </authorList>
    </citation>
    <scope>NUCLEOTIDE SEQUENCE</scope>
    <source>
        <strain evidence="2">CHK195-4489</strain>
    </source>
</reference>
<evidence type="ECO:0000259" key="1">
    <source>
        <dbReference type="PROSITE" id="PS51704"/>
    </source>
</evidence>
<protein>
    <submittedName>
        <fullName evidence="2">Glycerophosphodiester phosphodiesterase</fullName>
    </submittedName>
</protein>
<dbReference type="AlphaFoldDB" id="A0A9D1LAI8"/>
<dbReference type="EMBL" id="DVMM01000063">
    <property type="protein sequence ID" value="HIU29288.1"/>
    <property type="molecule type" value="Genomic_DNA"/>
</dbReference>
<accession>A0A9D1LAI8</accession>
<organism evidence="2 3">
    <name type="scientific">Candidatus Egerieisoma faecipullorum</name>
    <dbReference type="NCBI Taxonomy" id="2840963"/>
    <lineage>
        <taxon>Bacteria</taxon>
        <taxon>Bacillati</taxon>
        <taxon>Bacillota</taxon>
        <taxon>Clostridia</taxon>
        <taxon>Eubacteriales</taxon>
        <taxon>Clostridiaceae</taxon>
        <taxon>Clostridiaceae incertae sedis</taxon>
        <taxon>Candidatus Egerieisoma</taxon>
    </lineage>
</organism>
<dbReference type="InterPro" id="IPR017946">
    <property type="entry name" value="PLC-like_Pdiesterase_TIM-brl"/>
</dbReference>
<dbReference type="SUPFAM" id="SSF51695">
    <property type="entry name" value="PLC-like phosphodiesterases"/>
    <property type="match status" value="1"/>
</dbReference>
<dbReference type="Proteomes" id="UP000824089">
    <property type="component" value="Unassembled WGS sequence"/>
</dbReference>
<dbReference type="Pfam" id="PF03009">
    <property type="entry name" value="GDPD"/>
    <property type="match status" value="1"/>
</dbReference>
<evidence type="ECO:0000313" key="2">
    <source>
        <dbReference type="EMBL" id="HIU29288.1"/>
    </source>
</evidence>
<dbReference type="GO" id="GO:0006629">
    <property type="term" value="P:lipid metabolic process"/>
    <property type="evidence" value="ECO:0007669"/>
    <property type="project" value="InterPro"/>
</dbReference>
<sequence>MKINVQAHRGASAYAPENTAPAFRLAVSMGADGVENDIRLTKDGVYVLSHDSNINRMSDGKGEVGEMTYEELLQYDFGVRTNAKFKGTKIATLKEFLEIVKDMRVINIELKPFAPHEDKNYAFKYLHDALLQFGCTERTIISSFDHQALKELKAAYPDLRTALLYGHGMSPEETISFVRSYNADIIHPQLGAVNEKIMEACRKNGIEVNVWTVDSNHDIKRAMELGVTGIITNVPDKVLNVLRENGLHD</sequence>
<dbReference type="PANTHER" id="PTHR46211">
    <property type="entry name" value="GLYCEROPHOSPHORYL DIESTER PHOSPHODIESTERASE"/>
    <property type="match status" value="1"/>
</dbReference>